<reference evidence="2" key="1">
    <citation type="journal article" date="2014" name="Int. J. Syst. Evol. Microbiol.">
        <title>Complete genome sequence of Corynebacterium casei LMG S-19264T (=DSM 44701T), isolated from a smear-ripened cheese.</title>
        <authorList>
            <consortium name="US DOE Joint Genome Institute (JGI-PGF)"/>
            <person name="Walter F."/>
            <person name="Albersmeier A."/>
            <person name="Kalinowski J."/>
            <person name="Ruckert C."/>
        </authorList>
    </citation>
    <scope>NUCLEOTIDE SEQUENCE</scope>
    <source>
        <strain evidence="2">JCM 12289</strain>
    </source>
</reference>
<protein>
    <recommendedName>
        <fullName evidence="6">Helicase HerA central domain-containing protein</fullName>
    </recommendedName>
</protein>
<reference evidence="3" key="2">
    <citation type="submission" date="2022-04" db="EMBL/GenBank/DDBJ databases">
        <title>Sequencing and genomic assembly of Halococcus dombrowskii.</title>
        <authorList>
            <person name="Lim S.W."/>
            <person name="MacLea K.S."/>
        </authorList>
    </citation>
    <scope>NUCLEOTIDE SEQUENCE</scope>
    <source>
        <strain evidence="3">H4</strain>
        <plasmid evidence="3">unnamed4</plasmid>
    </source>
</reference>
<dbReference type="EMBL" id="BAAADN010000031">
    <property type="protein sequence ID" value="GAA0464657.1"/>
    <property type="molecule type" value="Genomic_DNA"/>
</dbReference>
<feature type="region of interest" description="Disordered" evidence="1">
    <location>
        <begin position="1"/>
        <end position="29"/>
    </location>
</feature>
<evidence type="ECO:0000313" key="2">
    <source>
        <dbReference type="EMBL" id="GAA0464657.1"/>
    </source>
</evidence>
<proteinExistence type="predicted"/>
<dbReference type="AlphaFoldDB" id="A0AAV3SJ31"/>
<dbReference type="Proteomes" id="UP001500962">
    <property type="component" value="Unassembled WGS sequence"/>
</dbReference>
<sequence>MTEDIPSEDDPFVDESSAHRTVAGRTGTGKTTRLSAVMVALHAESAPEWIDPKADENVIDGRESQWD</sequence>
<dbReference type="EMBL" id="CP095009">
    <property type="protein sequence ID" value="UOO97297.1"/>
    <property type="molecule type" value="Genomic_DNA"/>
</dbReference>
<evidence type="ECO:0000313" key="5">
    <source>
        <dbReference type="Proteomes" id="UP001500962"/>
    </source>
</evidence>
<accession>A0AAV3SJ31</accession>
<geneLocation type="plasmid" evidence="3 4">
    <name>unnamed4</name>
</geneLocation>
<gene>
    <name evidence="2" type="ORF">GCM10008985_21910</name>
    <name evidence="3" type="ORF">MUK72_19290</name>
</gene>
<organism evidence="2 5">
    <name type="scientific">Halococcus dombrowskii</name>
    <dbReference type="NCBI Taxonomy" id="179637"/>
    <lineage>
        <taxon>Archaea</taxon>
        <taxon>Methanobacteriati</taxon>
        <taxon>Methanobacteriota</taxon>
        <taxon>Stenosarchaea group</taxon>
        <taxon>Halobacteria</taxon>
        <taxon>Halobacteriales</taxon>
        <taxon>Halococcaceae</taxon>
        <taxon>Halococcus</taxon>
    </lineage>
</organism>
<keyword evidence="3" id="KW-0614">Plasmid</keyword>
<evidence type="ECO:0000313" key="4">
    <source>
        <dbReference type="Proteomes" id="UP000830542"/>
    </source>
</evidence>
<name>A0AAV3SJ31_HALDO</name>
<feature type="compositionally biased region" description="Acidic residues" evidence="1">
    <location>
        <begin position="1"/>
        <end position="13"/>
    </location>
</feature>
<dbReference type="GeneID" id="71764040"/>
<evidence type="ECO:0000256" key="1">
    <source>
        <dbReference type="SAM" id="MobiDB-lite"/>
    </source>
</evidence>
<dbReference type="RefSeq" id="WP_244706823.1">
    <property type="nucleotide sequence ID" value="NZ_BAAADN010000031.1"/>
</dbReference>
<dbReference type="KEGG" id="hdo:MUK72_19290"/>
<keyword evidence="4" id="KW-1185">Reference proteome</keyword>
<reference evidence="2" key="3">
    <citation type="submission" date="2023-12" db="EMBL/GenBank/DDBJ databases">
        <authorList>
            <person name="Sun Q."/>
            <person name="Inoue M."/>
        </authorList>
    </citation>
    <scope>NUCLEOTIDE SEQUENCE</scope>
    <source>
        <strain evidence="2">JCM 12289</strain>
    </source>
</reference>
<evidence type="ECO:0000313" key="3">
    <source>
        <dbReference type="EMBL" id="UOO97297.1"/>
    </source>
</evidence>
<evidence type="ECO:0008006" key="6">
    <source>
        <dbReference type="Google" id="ProtNLM"/>
    </source>
</evidence>
<dbReference type="Proteomes" id="UP000830542">
    <property type="component" value="Plasmid unnamed4"/>
</dbReference>